<dbReference type="Proteomes" id="UP000601435">
    <property type="component" value="Unassembled WGS sequence"/>
</dbReference>
<proteinExistence type="predicted"/>
<accession>A0A812Q4E5</accession>
<evidence type="ECO:0000313" key="2">
    <source>
        <dbReference type="Proteomes" id="UP000601435"/>
    </source>
</evidence>
<evidence type="ECO:0000313" key="1">
    <source>
        <dbReference type="EMBL" id="CAE7367540.1"/>
    </source>
</evidence>
<keyword evidence="2" id="KW-1185">Reference proteome</keyword>
<reference evidence="1" key="1">
    <citation type="submission" date="2021-02" db="EMBL/GenBank/DDBJ databases">
        <authorList>
            <person name="Dougan E. K."/>
            <person name="Rhodes N."/>
            <person name="Thang M."/>
            <person name="Chan C."/>
        </authorList>
    </citation>
    <scope>NUCLEOTIDE SEQUENCE</scope>
</reference>
<comment type="caution">
    <text evidence="1">The sequence shown here is derived from an EMBL/GenBank/DDBJ whole genome shotgun (WGS) entry which is preliminary data.</text>
</comment>
<dbReference type="AlphaFoldDB" id="A0A812Q4E5"/>
<feature type="non-terminal residue" evidence="1">
    <location>
        <position position="369"/>
    </location>
</feature>
<name>A0A812Q4E5_9DINO</name>
<gene>
    <name evidence="1" type="ORF">SNEC2469_LOCUS9830</name>
</gene>
<dbReference type="EMBL" id="CAJNJA010015708">
    <property type="protein sequence ID" value="CAE7367540.1"/>
    <property type="molecule type" value="Genomic_DNA"/>
</dbReference>
<sequence>MKVFEKKNKLYLHMNALTKGLLAISSSADFPYGAWFKGADTTFVMKFLIFKFQNVLGEHDFQDSQVRFYFEQILACLQAFDGFLSMLYKAGLFLELPRLAKIYRCGRTMVQLYAKIATLAYGRNLPRFKLNPKYHMLLHVLLELKFATECNIQALNPISHSCQMAEDFINRIATLGRLVKANKVPQRTLYLYKVELARSSYDSAKTLLLGQSWDLLSNGYSKLVRRLLVPNVGAHRAFHIPLPVAHWCTGCWRLDLIAKRARLSLLVSLVQTGPPLLWAILQEEAAWFRVIQEDLQWLIQGDEEHWPLLVAPAWPAWHHLINSSTQAFRRRVKRRLRQTHQEQVAEDRHRLCRLRYVLLDGRTSRRTPE</sequence>
<protein>
    <submittedName>
        <fullName evidence="1">Uncharacterized protein</fullName>
    </submittedName>
</protein>
<organism evidence="1 2">
    <name type="scientific">Symbiodinium necroappetens</name>
    <dbReference type="NCBI Taxonomy" id="1628268"/>
    <lineage>
        <taxon>Eukaryota</taxon>
        <taxon>Sar</taxon>
        <taxon>Alveolata</taxon>
        <taxon>Dinophyceae</taxon>
        <taxon>Suessiales</taxon>
        <taxon>Symbiodiniaceae</taxon>
        <taxon>Symbiodinium</taxon>
    </lineage>
</organism>